<comment type="similarity">
    <text evidence="1">Belongs to the short-chain dehydrogenases/reductases (SDR) family.</text>
</comment>
<protein>
    <submittedName>
        <fullName evidence="3">SDR family oxidoreductase</fullName>
    </submittedName>
</protein>
<keyword evidence="2" id="KW-0560">Oxidoreductase</keyword>
<name>A0A4U0RU03_9ACTN</name>
<evidence type="ECO:0000256" key="2">
    <source>
        <dbReference type="ARBA" id="ARBA00023002"/>
    </source>
</evidence>
<evidence type="ECO:0000256" key="1">
    <source>
        <dbReference type="ARBA" id="ARBA00006484"/>
    </source>
</evidence>
<dbReference type="InterPro" id="IPR002347">
    <property type="entry name" value="SDR_fam"/>
</dbReference>
<dbReference type="PANTHER" id="PTHR42760:SF135">
    <property type="entry name" value="BLL7886 PROTEIN"/>
    <property type="match status" value="1"/>
</dbReference>
<dbReference type="PRINTS" id="PR00081">
    <property type="entry name" value="GDHRDH"/>
</dbReference>
<proteinExistence type="inferred from homology"/>
<accession>A0A4U0RU03</accession>
<dbReference type="Pfam" id="PF13561">
    <property type="entry name" value="adh_short_C2"/>
    <property type="match status" value="1"/>
</dbReference>
<dbReference type="RefSeq" id="WP_136730264.1">
    <property type="nucleotide sequence ID" value="NZ_SUMC01000122.1"/>
</dbReference>
<dbReference type="InterPro" id="IPR036291">
    <property type="entry name" value="NAD(P)-bd_dom_sf"/>
</dbReference>
<evidence type="ECO:0000313" key="3">
    <source>
        <dbReference type="EMBL" id="TJZ98937.1"/>
    </source>
</evidence>
<comment type="caution">
    <text evidence="3">The sequence shown here is derived from an EMBL/GenBank/DDBJ whole genome shotgun (WGS) entry which is preliminary data.</text>
</comment>
<reference evidence="3 4" key="1">
    <citation type="submission" date="2019-04" db="EMBL/GenBank/DDBJ databases">
        <title>Streptomyces oryziradicis sp. nov., a novel actinomycete isolated from rhizosphere soil of rice (Oryza sativa L.).</title>
        <authorList>
            <person name="Li C."/>
        </authorList>
    </citation>
    <scope>NUCLEOTIDE SEQUENCE [LARGE SCALE GENOMIC DNA]</scope>
    <source>
        <strain evidence="3 4">NEAU-C40</strain>
    </source>
</reference>
<sequence length="265" mass="27444">MDLQLVDKRVLVTGASKGIGLAIVRAFLAEGASVTAVSRHSTPELKETGATFVAADLSEVDGPRRMVETVLAADPRLDVLVNNVGGGDLPEGSLGDTLDGGDEIWQYVLNLNFSAPVRVTRAALPALAEAQGAIVNISSDSARRVGAPGSTPMPYAAAKAALTRFSRELAERVAPQGIRVNAVSPGLTRTNAIAGRDGYMAQVAKAIGAEHADLMQNLPTDLGMLTSSLIEPDEIARAVLLLASPTMPSVIGENWAVDAGSVKVA</sequence>
<dbReference type="CDD" id="cd05233">
    <property type="entry name" value="SDR_c"/>
    <property type="match status" value="1"/>
</dbReference>
<keyword evidence="4" id="KW-1185">Reference proteome</keyword>
<dbReference type="PANTHER" id="PTHR42760">
    <property type="entry name" value="SHORT-CHAIN DEHYDROGENASES/REDUCTASES FAMILY MEMBER"/>
    <property type="match status" value="1"/>
</dbReference>
<dbReference type="GO" id="GO:0030497">
    <property type="term" value="P:fatty acid elongation"/>
    <property type="evidence" value="ECO:0007669"/>
    <property type="project" value="TreeGrafter"/>
</dbReference>
<dbReference type="EMBL" id="SUMC01000122">
    <property type="protein sequence ID" value="TJZ98937.1"/>
    <property type="molecule type" value="Genomic_DNA"/>
</dbReference>
<dbReference type="FunFam" id="3.40.50.720:FF:000084">
    <property type="entry name" value="Short-chain dehydrogenase reductase"/>
    <property type="match status" value="1"/>
</dbReference>
<dbReference type="GO" id="GO:0016616">
    <property type="term" value="F:oxidoreductase activity, acting on the CH-OH group of donors, NAD or NADP as acceptor"/>
    <property type="evidence" value="ECO:0007669"/>
    <property type="project" value="TreeGrafter"/>
</dbReference>
<dbReference type="Proteomes" id="UP000305778">
    <property type="component" value="Unassembled WGS sequence"/>
</dbReference>
<dbReference type="SUPFAM" id="SSF51735">
    <property type="entry name" value="NAD(P)-binding Rossmann-fold domains"/>
    <property type="match status" value="1"/>
</dbReference>
<dbReference type="Gene3D" id="3.40.50.720">
    <property type="entry name" value="NAD(P)-binding Rossmann-like Domain"/>
    <property type="match status" value="1"/>
</dbReference>
<dbReference type="AlphaFoldDB" id="A0A4U0RU03"/>
<dbReference type="PRINTS" id="PR00080">
    <property type="entry name" value="SDRFAMILY"/>
</dbReference>
<dbReference type="OrthoDB" id="8959163at2"/>
<organism evidence="3 4">
    <name type="scientific">Actinacidiphila oryziradicis</name>
    <dbReference type="NCBI Taxonomy" id="2571141"/>
    <lineage>
        <taxon>Bacteria</taxon>
        <taxon>Bacillati</taxon>
        <taxon>Actinomycetota</taxon>
        <taxon>Actinomycetes</taxon>
        <taxon>Kitasatosporales</taxon>
        <taxon>Streptomycetaceae</taxon>
        <taxon>Actinacidiphila</taxon>
    </lineage>
</organism>
<gene>
    <name evidence="3" type="ORF">FCI23_47660</name>
</gene>
<evidence type="ECO:0000313" key="4">
    <source>
        <dbReference type="Proteomes" id="UP000305778"/>
    </source>
</evidence>